<protein>
    <recommendedName>
        <fullName evidence="3">Papain-like cysteine protease AvrRpt2</fullName>
    </recommendedName>
</protein>
<evidence type="ECO:0000313" key="2">
    <source>
        <dbReference type="Proteomes" id="UP000548326"/>
    </source>
</evidence>
<dbReference type="Pfam" id="PF12385">
    <property type="entry name" value="Peptidase_C70"/>
    <property type="match status" value="1"/>
</dbReference>
<dbReference type="InterPro" id="IPR022118">
    <property type="entry name" value="Peptidase_C70_AvrRpt2"/>
</dbReference>
<evidence type="ECO:0000313" key="1">
    <source>
        <dbReference type="EMBL" id="MBB6127298.1"/>
    </source>
</evidence>
<proteinExistence type="predicted"/>
<reference evidence="1 2" key="1">
    <citation type="submission" date="2020-08" db="EMBL/GenBank/DDBJ databases">
        <title>Genomic Encyclopedia of Type Strains, Phase IV (KMG-V): Genome sequencing to study the core and pangenomes of soil and plant-associated prokaryotes.</title>
        <authorList>
            <person name="Whitman W."/>
        </authorList>
    </citation>
    <scope>NUCLEOTIDE SEQUENCE [LARGE SCALE GENOMIC DNA]</scope>
    <source>
        <strain evidence="1 2">MP601</strain>
    </source>
</reference>
<evidence type="ECO:0008006" key="3">
    <source>
        <dbReference type="Google" id="ProtNLM"/>
    </source>
</evidence>
<dbReference type="RefSeq" id="WP_183586527.1">
    <property type="nucleotide sequence ID" value="NZ_JACHCA010000003.1"/>
</dbReference>
<dbReference type="AlphaFoldDB" id="A0A841JF82"/>
<organism evidence="1 2">
    <name type="scientific">Mucilaginibacter lappiensis</name>
    <dbReference type="NCBI Taxonomy" id="354630"/>
    <lineage>
        <taxon>Bacteria</taxon>
        <taxon>Pseudomonadati</taxon>
        <taxon>Bacteroidota</taxon>
        <taxon>Sphingobacteriia</taxon>
        <taxon>Sphingobacteriales</taxon>
        <taxon>Sphingobacteriaceae</taxon>
        <taxon>Mucilaginibacter</taxon>
    </lineage>
</organism>
<dbReference type="Proteomes" id="UP000548326">
    <property type="component" value="Unassembled WGS sequence"/>
</dbReference>
<comment type="caution">
    <text evidence="1">The sequence shown here is derived from an EMBL/GenBank/DDBJ whole genome shotgun (WGS) entry which is preliminary data.</text>
</comment>
<accession>A0A841JF82</accession>
<sequence length="290" mass="32993">MQASILFSVEKNVTDHIRDLSLGPQQTDEKLPEGYHFNSPESFIRFTFRPAVKKTMYLLLCYHAIAKKNGRNGALNILLNQQWIGQMEISHDGNNNLNMLAIDPNKLQSGSNELLLRIADHHWAISVQELWISDYMIDRQLQSNWCWAAVTASLARFYQKDHFGDQAKLVSGIFNKEYCCNGKGCGTCNRPWYVGEALDHAGILQRAIPNPVSQEALMTELTCNRPVVVVVKWRQLATGHILVVSGFTHSRQFLTWDSRGQHMRLLSFNDLCTGYEGKSIWVNTFFTGLS</sequence>
<name>A0A841JF82_9SPHI</name>
<dbReference type="EMBL" id="JACHCA010000003">
    <property type="protein sequence ID" value="MBB6127298.1"/>
    <property type="molecule type" value="Genomic_DNA"/>
</dbReference>
<gene>
    <name evidence="1" type="ORF">HDF22_001404</name>
</gene>